<feature type="domain" description="Creatinase N-terminal" evidence="3">
    <location>
        <begin position="4"/>
        <end position="126"/>
    </location>
</feature>
<dbReference type="Gene3D" id="3.90.230.10">
    <property type="entry name" value="Creatinase/methionine aminopeptidase superfamily"/>
    <property type="match status" value="1"/>
</dbReference>
<dbReference type="InterPro" id="IPR000994">
    <property type="entry name" value="Pept_M24"/>
</dbReference>
<keyword evidence="5" id="KW-0378">Hydrolase</keyword>
<dbReference type="Pfam" id="PF16188">
    <property type="entry name" value="Peptidase_M24_C"/>
    <property type="match status" value="1"/>
</dbReference>
<evidence type="ECO:0000259" key="2">
    <source>
        <dbReference type="Pfam" id="PF00557"/>
    </source>
</evidence>
<dbReference type="CDD" id="cd01085">
    <property type="entry name" value="APP"/>
    <property type="match status" value="1"/>
</dbReference>
<dbReference type="InterPro" id="IPR029149">
    <property type="entry name" value="Creatin/AminoP/Spt16_N"/>
</dbReference>
<dbReference type="PANTHER" id="PTHR43763">
    <property type="entry name" value="XAA-PRO AMINOPEPTIDASE 1"/>
    <property type="match status" value="1"/>
</dbReference>
<evidence type="ECO:0000313" key="5">
    <source>
        <dbReference type="EMBL" id="BFD46264.1"/>
    </source>
</evidence>
<comment type="similarity">
    <text evidence="1">Belongs to the peptidase M24B family.</text>
</comment>
<keyword evidence="5" id="KW-0645">Protease</keyword>
<dbReference type="SUPFAM" id="SSF55920">
    <property type="entry name" value="Creatinase/aminopeptidase"/>
    <property type="match status" value="1"/>
</dbReference>
<dbReference type="EMBL" id="AP029170">
    <property type="protein sequence ID" value="BFD46264.1"/>
    <property type="molecule type" value="Genomic_DNA"/>
</dbReference>
<reference evidence="5" key="1">
    <citation type="submission" date="2024-01" db="EMBL/GenBank/DDBJ databases">
        <title>Sequencing the genomes of a sandfly, Sergentomyia squamirostris, and its two endosymbionts.</title>
        <authorList>
            <person name="Itokawa K."/>
            <person name="Sanjoba C."/>
        </authorList>
    </citation>
    <scope>NUCLEOTIDE SEQUENCE</scope>
    <source>
        <strain evidence="5">RiSSQ</strain>
    </source>
</reference>
<dbReference type="FunFam" id="3.90.230.10:FF:000009">
    <property type="entry name" value="xaa-Pro aminopeptidase 2"/>
    <property type="match status" value="1"/>
</dbReference>
<name>A0AAT9G8W5_9RICK</name>
<dbReference type="Pfam" id="PF01321">
    <property type="entry name" value="Creatinase_N"/>
    <property type="match status" value="1"/>
</dbReference>
<evidence type="ECO:0000259" key="4">
    <source>
        <dbReference type="Pfam" id="PF16188"/>
    </source>
</evidence>
<feature type="domain" description="Peptidase M24" evidence="2">
    <location>
        <begin position="303"/>
        <end position="509"/>
    </location>
</feature>
<dbReference type="Pfam" id="PF16189">
    <property type="entry name" value="Creatinase_N_2"/>
    <property type="match status" value="1"/>
</dbReference>
<dbReference type="SUPFAM" id="SSF53092">
    <property type="entry name" value="Creatinase/prolidase N-terminal domain"/>
    <property type="match status" value="1"/>
</dbReference>
<dbReference type="AlphaFoldDB" id="A0AAT9G8W5"/>
<gene>
    <name evidence="5" type="ORF">DMENIID0002_09100</name>
</gene>
<dbReference type="InterPro" id="IPR000587">
    <property type="entry name" value="Creatinase_N"/>
</dbReference>
<dbReference type="GO" id="GO:0070006">
    <property type="term" value="F:metalloaminopeptidase activity"/>
    <property type="evidence" value="ECO:0007669"/>
    <property type="project" value="InterPro"/>
</dbReference>
<dbReference type="InterPro" id="IPR032416">
    <property type="entry name" value="Peptidase_M24_C"/>
</dbReference>
<dbReference type="InterPro" id="IPR036005">
    <property type="entry name" value="Creatinase/aminopeptidase-like"/>
</dbReference>
<proteinExistence type="inferred from homology"/>
<keyword evidence="5" id="KW-0031">Aminopeptidase</keyword>
<dbReference type="Gene3D" id="3.40.350.10">
    <property type="entry name" value="Creatinase/prolidase N-terminal domain"/>
    <property type="match status" value="2"/>
</dbReference>
<protein>
    <submittedName>
        <fullName evidence="5">Aminopeptidase P family protein</fullName>
    </submittedName>
</protein>
<dbReference type="PANTHER" id="PTHR43763:SF20">
    <property type="entry name" value="XAA-PRO AMINOPEPTIDASE APEPP"/>
    <property type="match status" value="1"/>
</dbReference>
<sequence>MQERISNIRGLFAKYKIDAYIVPSNDQYFSEYVHESAKRLQYMTNFSGSNGIVVICKNNVIFFTDGRYLEQSKRELEPKIFEIFDIKDLPYFPWDDYLGNDGILGYDAKLFTNVKLKIFSKIKTRLYKVSNNLVDQIWRNRPAEPSSKIYIYDDKFAGQSYSDKITMCRNLLTKYSADTMIVTAADSICWLLNLRASDIPYSPLMLGIVLITKNQLYLFVNPNRVDQDIILARPHITILPSAQFADILSQANKVLIDENFTSNYIIDLLSTKIIEKINDPCQLAKARKNDIEINHAINSHIKDAVALCEFFAYLFELPNLQDQTEYDLGAILTEFRFKQDQYVMDSFPTICGFKENSAIIHYRATSTGAKKILGKGILLIDSGGQYNGCTTDVTRTFAIGGYPNKEQKLRYTQVLKGHIALSMIKFPVNLITGGNLDVLARQFLWRDGQDYPHGTGHGVGSFLSVHEGPQNISLRSNVILEPSMIVSNEPGYYKTNEFGIRIENLMYVKNTLQDDNFLEFDTLTLVPYAKDLIVRRMLNVDEINYIEQYYQKITQQVYPLLSIRGQKWLSNQLIF</sequence>
<accession>A0AAT9G8W5</accession>
<evidence type="ECO:0000256" key="1">
    <source>
        <dbReference type="ARBA" id="ARBA00008766"/>
    </source>
</evidence>
<dbReference type="InterPro" id="IPR050422">
    <property type="entry name" value="X-Pro_aminopeptidase_P"/>
</dbReference>
<evidence type="ECO:0000259" key="3">
    <source>
        <dbReference type="Pfam" id="PF01321"/>
    </source>
</evidence>
<dbReference type="Pfam" id="PF00557">
    <property type="entry name" value="Peptidase_M24"/>
    <property type="match status" value="1"/>
</dbReference>
<organism evidence="5">
    <name type="scientific">Candidatus Tisiphia endosymbiont of Sergentomyia squamirostris</name>
    <dbReference type="NCBI Taxonomy" id="3113639"/>
    <lineage>
        <taxon>Bacteria</taxon>
        <taxon>Pseudomonadati</taxon>
        <taxon>Pseudomonadota</taxon>
        <taxon>Alphaproteobacteria</taxon>
        <taxon>Rickettsiales</taxon>
        <taxon>Rickettsiaceae</taxon>
        <taxon>Rickettsieae</taxon>
        <taxon>Candidatus Tisiphia</taxon>
    </lineage>
</organism>
<feature type="domain" description="Peptidase M24 C-terminal" evidence="4">
    <location>
        <begin position="516"/>
        <end position="571"/>
    </location>
</feature>
<dbReference type="InterPro" id="IPR033740">
    <property type="entry name" value="Pept_M24B"/>
</dbReference>